<dbReference type="EMBL" id="FQZI01000005">
    <property type="protein sequence ID" value="SHJ11356.1"/>
    <property type="molecule type" value="Genomic_DNA"/>
</dbReference>
<evidence type="ECO:0008006" key="4">
    <source>
        <dbReference type="Google" id="ProtNLM"/>
    </source>
</evidence>
<sequence>MNNQSANTSSLFDKMENYTRTSINLFKLNSIERSADVVSSLLSRITIVTIASLFILFANVGLAFWIGKMLGEYYLGFFIVSGFYIILMILTFIFRNKAIKKPISDMIIKKMIHEDEIDNIIRNN</sequence>
<keyword evidence="3" id="KW-1185">Reference proteome</keyword>
<dbReference type="AlphaFoldDB" id="A0A1M6GNB5"/>
<evidence type="ECO:0000313" key="3">
    <source>
        <dbReference type="Proteomes" id="UP000184488"/>
    </source>
</evidence>
<keyword evidence="1" id="KW-0472">Membrane</keyword>
<dbReference type="Proteomes" id="UP000184488">
    <property type="component" value="Unassembled WGS sequence"/>
</dbReference>
<dbReference type="RefSeq" id="WP_073312015.1">
    <property type="nucleotide sequence ID" value="NZ_FQZI01000005.1"/>
</dbReference>
<protein>
    <recommendedName>
        <fullName evidence="4">Holin-X, holin superfamily III</fullName>
    </recommendedName>
</protein>
<name>A0A1M6GNB5_9FLAO</name>
<organism evidence="2 3">
    <name type="scientific">Flavobacterium terrae</name>
    <dbReference type="NCBI Taxonomy" id="415425"/>
    <lineage>
        <taxon>Bacteria</taxon>
        <taxon>Pseudomonadati</taxon>
        <taxon>Bacteroidota</taxon>
        <taxon>Flavobacteriia</taxon>
        <taxon>Flavobacteriales</taxon>
        <taxon>Flavobacteriaceae</taxon>
        <taxon>Flavobacterium</taxon>
    </lineage>
</organism>
<evidence type="ECO:0000256" key="1">
    <source>
        <dbReference type="SAM" id="Phobius"/>
    </source>
</evidence>
<evidence type="ECO:0000313" key="2">
    <source>
        <dbReference type="EMBL" id="SHJ11356.1"/>
    </source>
</evidence>
<reference evidence="3" key="1">
    <citation type="submission" date="2016-11" db="EMBL/GenBank/DDBJ databases">
        <authorList>
            <person name="Varghese N."/>
            <person name="Submissions S."/>
        </authorList>
    </citation>
    <scope>NUCLEOTIDE SEQUENCE [LARGE SCALE GENOMIC DNA]</scope>
    <source>
        <strain evidence="3">DSM 18829</strain>
    </source>
</reference>
<gene>
    <name evidence="2" type="ORF">SAMN05444363_2698</name>
</gene>
<accession>A0A1M6GNB5</accession>
<feature type="transmembrane region" description="Helical" evidence="1">
    <location>
        <begin position="73"/>
        <end position="94"/>
    </location>
</feature>
<dbReference type="STRING" id="415425.SAMN05444363_2698"/>
<keyword evidence="1" id="KW-0812">Transmembrane</keyword>
<feature type="transmembrane region" description="Helical" evidence="1">
    <location>
        <begin position="41"/>
        <end position="67"/>
    </location>
</feature>
<dbReference type="OrthoDB" id="678770at2"/>
<keyword evidence="1" id="KW-1133">Transmembrane helix</keyword>
<proteinExistence type="predicted"/>